<evidence type="ECO:0000313" key="2">
    <source>
        <dbReference type="Proteomes" id="UP000824120"/>
    </source>
</evidence>
<proteinExistence type="predicted"/>
<accession>A0A9J5WF88</accession>
<gene>
    <name evidence="1" type="ORF">H5410_054543</name>
</gene>
<dbReference type="EMBL" id="JACXVP010000011">
    <property type="protein sequence ID" value="KAG5574409.1"/>
    <property type="molecule type" value="Genomic_DNA"/>
</dbReference>
<name>A0A9J5WF88_SOLCO</name>
<protein>
    <submittedName>
        <fullName evidence="1">Uncharacterized protein</fullName>
    </submittedName>
</protein>
<sequence>MAKPPPHAPCPDCNGGDPPCHPCSDCGGCIHNQFLESELEKWYQNRVLEDELHARDITIKDLRFTTKMLRLQREIERLDKEIECRDKELAYLVTELAKYMPCEIDKKVLAEIAKGPFTKEYTKQVQEIVKKHFPEIAAIIKSVIERQDRELAYLVTELAKYMPCEIDKKVLAEIAKGPFTKEYTKQVHEIVKKHFPEIAAIIKS</sequence>
<dbReference type="Proteomes" id="UP000824120">
    <property type="component" value="Chromosome 11"/>
</dbReference>
<comment type="caution">
    <text evidence="1">The sequence shown here is derived from an EMBL/GenBank/DDBJ whole genome shotgun (WGS) entry which is preliminary data.</text>
</comment>
<reference evidence="1 2" key="1">
    <citation type="submission" date="2020-09" db="EMBL/GenBank/DDBJ databases">
        <title>De no assembly of potato wild relative species, Solanum commersonii.</title>
        <authorList>
            <person name="Cho K."/>
        </authorList>
    </citation>
    <scope>NUCLEOTIDE SEQUENCE [LARGE SCALE GENOMIC DNA]</scope>
    <source>
        <strain evidence="1">LZ3.2</strain>
        <tissue evidence="1">Leaf</tissue>
    </source>
</reference>
<evidence type="ECO:0000313" key="1">
    <source>
        <dbReference type="EMBL" id="KAG5574409.1"/>
    </source>
</evidence>
<organism evidence="1 2">
    <name type="scientific">Solanum commersonii</name>
    <name type="common">Commerson's wild potato</name>
    <name type="synonym">Commerson's nightshade</name>
    <dbReference type="NCBI Taxonomy" id="4109"/>
    <lineage>
        <taxon>Eukaryota</taxon>
        <taxon>Viridiplantae</taxon>
        <taxon>Streptophyta</taxon>
        <taxon>Embryophyta</taxon>
        <taxon>Tracheophyta</taxon>
        <taxon>Spermatophyta</taxon>
        <taxon>Magnoliopsida</taxon>
        <taxon>eudicotyledons</taxon>
        <taxon>Gunneridae</taxon>
        <taxon>Pentapetalae</taxon>
        <taxon>asterids</taxon>
        <taxon>lamiids</taxon>
        <taxon>Solanales</taxon>
        <taxon>Solanaceae</taxon>
        <taxon>Solanoideae</taxon>
        <taxon>Solaneae</taxon>
        <taxon>Solanum</taxon>
    </lineage>
</organism>
<keyword evidence="2" id="KW-1185">Reference proteome</keyword>
<dbReference type="AlphaFoldDB" id="A0A9J5WF88"/>
<dbReference type="OrthoDB" id="1302120at2759"/>